<dbReference type="OrthoDB" id="3865941at2"/>
<dbReference type="PATRIC" id="fig|285473.5.peg.3766"/>
<feature type="region of interest" description="Disordered" evidence="1">
    <location>
        <begin position="87"/>
        <end position="110"/>
    </location>
</feature>
<dbReference type="EMBL" id="CP017316">
    <property type="protein sequence ID" value="AOT60720.1"/>
    <property type="molecule type" value="Genomic_DNA"/>
</dbReference>
<organism evidence="3 4">
    <name type="scientific">Streptomyces rubrolavendulae</name>
    <dbReference type="NCBI Taxonomy" id="285473"/>
    <lineage>
        <taxon>Bacteria</taxon>
        <taxon>Bacillati</taxon>
        <taxon>Actinomycetota</taxon>
        <taxon>Actinomycetes</taxon>
        <taxon>Kitasatosporales</taxon>
        <taxon>Streptomycetaceae</taxon>
        <taxon>Streptomyces</taxon>
    </lineage>
</organism>
<gene>
    <name evidence="3" type="ORF">A4G23_03595</name>
</gene>
<dbReference type="PROSITE" id="PS50943">
    <property type="entry name" value="HTH_CROC1"/>
    <property type="match status" value="1"/>
</dbReference>
<dbReference type="SMART" id="SM00530">
    <property type="entry name" value="HTH_XRE"/>
    <property type="match status" value="1"/>
</dbReference>
<proteinExistence type="predicted"/>
<dbReference type="GO" id="GO:0003677">
    <property type="term" value="F:DNA binding"/>
    <property type="evidence" value="ECO:0007669"/>
    <property type="project" value="InterPro"/>
</dbReference>
<dbReference type="Pfam" id="PF13560">
    <property type="entry name" value="HTH_31"/>
    <property type="match status" value="1"/>
</dbReference>
<dbReference type="SUPFAM" id="SSF47413">
    <property type="entry name" value="lambda repressor-like DNA-binding domains"/>
    <property type="match status" value="1"/>
</dbReference>
<sequence length="462" mass="49145">MDSTHPIWRSAAMRDALTRRDAGAIVRLTRRAADITLAELGRQVGYTAASLSRMERGKQPLRDVLLLQRLADCLDIPPRLLGLAPRHEHEASDGPGATRVGTHALSGERGDDPVRRRQLLATLAAATTSTVLAPTSAAQAQPRHQPSLSGLVDLLLHRPHGADPTADPTPATVTAAVRASRQDFGACRYDALARALPSRIALAQTLGASGHTEQAATAVAELYTTATRLCIKLGEDGLAAVTADRALTAALGGADALTVAEAHRMVSSAWRRQGHHARAADVAVAAARQLAADRTCDVTERLSVQGDLYATAAYTAAKQGDRHTAHVLIAEAEATARQLGHDAQLRGSVFGPSQVLLHRISVSHLLGDAGQAIEHARRVDPAALPTTERQARYWIDVARAFDQWGKPDRCYRALLAAERAAPQEVRRGPVRALTAGLLRHDRTLPGVRAFAHRTGALTAGTA</sequence>
<evidence type="ECO:0000313" key="3">
    <source>
        <dbReference type="EMBL" id="AOT60720.1"/>
    </source>
</evidence>
<accession>A0A1D8G5J3</accession>
<dbReference type="STRING" id="285473.A4G23_03595"/>
<evidence type="ECO:0000259" key="2">
    <source>
        <dbReference type="PROSITE" id="PS50943"/>
    </source>
</evidence>
<dbReference type="AlphaFoldDB" id="A0A1D8G5J3"/>
<feature type="domain" description="HTH cro/C1-type" evidence="2">
    <location>
        <begin position="26"/>
        <end position="81"/>
    </location>
</feature>
<dbReference type="KEGG" id="srn:A4G23_03595"/>
<dbReference type="Gene3D" id="1.10.260.40">
    <property type="entry name" value="lambda repressor-like DNA-binding domains"/>
    <property type="match status" value="1"/>
</dbReference>
<dbReference type="InterPro" id="IPR001387">
    <property type="entry name" value="Cro/C1-type_HTH"/>
</dbReference>
<name>A0A1D8G5J3_9ACTN</name>
<evidence type="ECO:0000313" key="4">
    <source>
        <dbReference type="Proteomes" id="UP000095349"/>
    </source>
</evidence>
<dbReference type="InterPro" id="IPR010982">
    <property type="entry name" value="Lambda_DNA-bd_dom_sf"/>
</dbReference>
<keyword evidence="4" id="KW-1185">Reference proteome</keyword>
<evidence type="ECO:0000256" key="1">
    <source>
        <dbReference type="SAM" id="MobiDB-lite"/>
    </source>
</evidence>
<dbReference type="CDD" id="cd00093">
    <property type="entry name" value="HTH_XRE"/>
    <property type="match status" value="1"/>
</dbReference>
<reference evidence="3 4" key="1">
    <citation type="submission" date="2016-09" db="EMBL/GenBank/DDBJ databases">
        <title>Streptomyces rubrolavendulae MJM4426 Genome sequencing and assembly.</title>
        <authorList>
            <person name="Kim J.-G."/>
        </authorList>
    </citation>
    <scope>NUCLEOTIDE SEQUENCE [LARGE SCALE GENOMIC DNA]</scope>
    <source>
        <strain evidence="3 4">MJM4426</strain>
    </source>
</reference>
<protein>
    <recommendedName>
        <fullName evidence="2">HTH cro/C1-type domain-containing protein</fullName>
    </recommendedName>
</protein>
<dbReference type="Proteomes" id="UP000095349">
    <property type="component" value="Chromosome"/>
</dbReference>
<dbReference type="RefSeq" id="WP_069977788.1">
    <property type="nucleotide sequence ID" value="NZ_CP017316.1"/>
</dbReference>